<dbReference type="Proteomes" id="UP001500889">
    <property type="component" value="Chromosome E"/>
</dbReference>
<keyword evidence="2" id="KW-0732">Signal</keyword>
<feature type="compositionally biased region" description="Low complexity" evidence="1">
    <location>
        <begin position="140"/>
        <end position="151"/>
    </location>
</feature>
<evidence type="ECO:0000256" key="1">
    <source>
        <dbReference type="SAM" id="MobiDB-lite"/>
    </source>
</evidence>
<evidence type="ECO:0000256" key="2">
    <source>
        <dbReference type="SAM" id="SignalP"/>
    </source>
</evidence>
<dbReference type="EMBL" id="AP029267">
    <property type="protein sequence ID" value="BFG05875.1"/>
    <property type="molecule type" value="Genomic_DNA"/>
</dbReference>
<feature type="compositionally biased region" description="Low complexity" evidence="1">
    <location>
        <begin position="200"/>
        <end position="218"/>
    </location>
</feature>
<feature type="region of interest" description="Disordered" evidence="1">
    <location>
        <begin position="190"/>
        <end position="218"/>
    </location>
</feature>
<evidence type="ECO:0000313" key="4">
    <source>
        <dbReference type="Proteomes" id="UP001500889"/>
    </source>
</evidence>
<organism evidence="3 4">
    <name type="scientific">Drosophila madeirensis</name>
    <name type="common">Fruit fly</name>
    <dbReference type="NCBI Taxonomy" id="30013"/>
    <lineage>
        <taxon>Eukaryota</taxon>
        <taxon>Metazoa</taxon>
        <taxon>Ecdysozoa</taxon>
        <taxon>Arthropoda</taxon>
        <taxon>Hexapoda</taxon>
        <taxon>Insecta</taxon>
        <taxon>Pterygota</taxon>
        <taxon>Neoptera</taxon>
        <taxon>Endopterygota</taxon>
        <taxon>Diptera</taxon>
        <taxon>Brachycera</taxon>
        <taxon>Muscomorpha</taxon>
        <taxon>Ephydroidea</taxon>
        <taxon>Drosophilidae</taxon>
        <taxon>Drosophila</taxon>
        <taxon>Sophophora</taxon>
    </lineage>
</organism>
<feature type="signal peptide" evidence="2">
    <location>
        <begin position="1"/>
        <end position="19"/>
    </location>
</feature>
<dbReference type="AlphaFoldDB" id="A0AAU9GB78"/>
<keyword evidence="4" id="KW-1185">Reference proteome</keyword>
<feature type="chain" id="PRO_5043358812" evidence="2">
    <location>
        <begin position="20"/>
        <end position="492"/>
    </location>
</feature>
<accession>A0AAU9GB78</accession>
<name>A0AAU9GB78_DROMD</name>
<sequence length="492" mass="55832">MCSKALLLLAAMLAMRCFGSDSSRRTLALACEEVDVTEVEDPDVDGDRAEAIVALENNRYSSKNNNNNKYNSNHNDYNYNYAFGDVDGTADSNDNEQNNDNYNYNYNKAAAKWQHQAALLQQQKLYGNPIHSIYDFSRSQPQPQHQQQQQQQRREFDVDPENTGNDFRLQLSDLNAAFQGVGRFVVEHQNPEQDQEQDSDNSSSKNKGDSNSQPQQEELLLERRSRISRRQPEAGQQQLYDNEYAAAVEAGAPDARVDIEGEEDYAVAAEGQDVDEDADELSEQLPYGIQNVRKRRVRSVMPPAQQLLAPGPNSDEVTYQSLCPTNRVTVKLDSGEYRPNHYVEVTCAHNYAPQPPRVHNYDYVYRGNDLLRALLAERGEKREICSAIGFACIQLNRTIHLIRLNDASGCWESETRTVPSGCECMWPKHSYGDIGFYHQTQKRGRGGVRGRVAPNLDYKPGVGYRQLTVRARSPKAGPRSRRDDFGYESYDY</sequence>
<reference evidence="3 4" key="1">
    <citation type="submission" date="2024-02" db="EMBL/GenBank/DDBJ databases">
        <title>A chromosome-level genome assembly of Drosophila madeirensis, a fruit fly species endemic to Madeira island.</title>
        <authorList>
            <person name="Tomihara K."/>
            <person name="Llopart A."/>
            <person name="Yamamoto D."/>
        </authorList>
    </citation>
    <scope>NUCLEOTIDE SEQUENCE [LARGE SCALE GENOMIC DNA]</scope>
    <source>
        <strain evidence="3 4">RF1</strain>
    </source>
</reference>
<feature type="region of interest" description="Disordered" evidence="1">
    <location>
        <begin position="133"/>
        <end position="166"/>
    </location>
</feature>
<evidence type="ECO:0000313" key="3">
    <source>
        <dbReference type="EMBL" id="BFG05875.1"/>
    </source>
</evidence>
<proteinExistence type="predicted"/>
<feature type="region of interest" description="Disordered" evidence="1">
    <location>
        <begin position="470"/>
        <end position="492"/>
    </location>
</feature>
<protein>
    <submittedName>
        <fullName evidence="3">Myb-like protein AA</fullName>
    </submittedName>
</protein>
<gene>
    <name evidence="3" type="ORF">DMAD_04510</name>
</gene>